<sequence length="342" mass="36560">MRAFASDNYAPILPEALDAIAAVNHGHAVSYGADETTAHLQTVLRRHFGEQATAFPVFNGTGANVVGLRSMLRPWQGVICAENAHLNVDEGGAPEVMGAIKLLTVPTPDGKLTPELVDRWMVRIGDEHAIQPGVVSVTQSTELGTLYSIEELRALGEHARAHGMLFHIDGSRLANAAVSLDAEFRAFTTDVGADVLSLGGTKVGLLAAEAVVVLNPELAPSLVYLRKQSMQLASKMRFVSAQLLALFEGDLWRRAAGNANAMAARLASGVGDALTITQPVQANGVFAILPPGAAEQLQRDFKFYVWDPHTGEVRWMCAWDTTEEDVDAFVEAILGVVQGVAT</sequence>
<gene>
    <name evidence="5" type="ORF">OM076_09410</name>
</gene>
<evidence type="ECO:0000313" key="5">
    <source>
        <dbReference type="EMBL" id="MDA0160482.1"/>
    </source>
</evidence>
<dbReference type="GO" id="GO:0016829">
    <property type="term" value="F:lyase activity"/>
    <property type="evidence" value="ECO:0007669"/>
    <property type="project" value="UniProtKB-KW"/>
</dbReference>
<reference evidence="5" key="1">
    <citation type="submission" date="2022-10" db="EMBL/GenBank/DDBJ databases">
        <title>The WGS of Solirubrobacter ginsenosidimutans DSM 21036.</title>
        <authorList>
            <person name="Jiang Z."/>
        </authorList>
    </citation>
    <scope>NUCLEOTIDE SEQUENCE</scope>
    <source>
        <strain evidence="5">DSM 21036</strain>
    </source>
</reference>
<keyword evidence="5" id="KW-0456">Lyase</keyword>
<dbReference type="GO" id="GO:0006520">
    <property type="term" value="P:amino acid metabolic process"/>
    <property type="evidence" value="ECO:0007669"/>
    <property type="project" value="InterPro"/>
</dbReference>
<dbReference type="SUPFAM" id="SSF53383">
    <property type="entry name" value="PLP-dependent transferases"/>
    <property type="match status" value="1"/>
</dbReference>
<protein>
    <submittedName>
        <fullName evidence="5">Beta-eliminating lyase-related protein</fullName>
    </submittedName>
</protein>
<dbReference type="Gene3D" id="3.90.1150.10">
    <property type="entry name" value="Aspartate Aminotransferase, domain 1"/>
    <property type="match status" value="1"/>
</dbReference>
<keyword evidence="3" id="KW-0663">Pyridoxal phosphate</keyword>
<evidence type="ECO:0000256" key="1">
    <source>
        <dbReference type="ARBA" id="ARBA00001933"/>
    </source>
</evidence>
<dbReference type="Pfam" id="PF01212">
    <property type="entry name" value="Beta_elim_lyase"/>
    <property type="match status" value="1"/>
</dbReference>
<dbReference type="EMBL" id="JAPDOD010000005">
    <property type="protein sequence ID" value="MDA0160482.1"/>
    <property type="molecule type" value="Genomic_DNA"/>
</dbReference>
<accession>A0A9X3MQB7</accession>
<dbReference type="InterPro" id="IPR001597">
    <property type="entry name" value="ArAA_b-elim_lyase/Thr_aldolase"/>
</dbReference>
<evidence type="ECO:0000313" key="6">
    <source>
        <dbReference type="Proteomes" id="UP001149140"/>
    </source>
</evidence>
<dbReference type="Proteomes" id="UP001149140">
    <property type="component" value="Unassembled WGS sequence"/>
</dbReference>
<dbReference type="PANTHER" id="PTHR48097">
    <property type="entry name" value="L-THREONINE ALDOLASE-RELATED"/>
    <property type="match status" value="1"/>
</dbReference>
<dbReference type="InterPro" id="IPR015421">
    <property type="entry name" value="PyrdxlP-dep_Trfase_major"/>
</dbReference>
<evidence type="ECO:0000259" key="4">
    <source>
        <dbReference type="Pfam" id="PF01212"/>
    </source>
</evidence>
<proteinExistence type="inferred from homology"/>
<dbReference type="Gene3D" id="3.40.640.10">
    <property type="entry name" value="Type I PLP-dependent aspartate aminotransferase-like (Major domain)"/>
    <property type="match status" value="1"/>
</dbReference>
<dbReference type="InterPro" id="IPR015422">
    <property type="entry name" value="PyrdxlP-dep_Trfase_small"/>
</dbReference>
<evidence type="ECO:0000256" key="2">
    <source>
        <dbReference type="ARBA" id="ARBA00006966"/>
    </source>
</evidence>
<comment type="cofactor">
    <cofactor evidence="1">
        <name>pyridoxal 5'-phosphate</name>
        <dbReference type="ChEBI" id="CHEBI:597326"/>
    </cofactor>
</comment>
<dbReference type="PANTHER" id="PTHR48097:SF5">
    <property type="entry name" value="LOW SPECIFICITY L-THREONINE ALDOLASE"/>
    <property type="match status" value="1"/>
</dbReference>
<dbReference type="RefSeq" id="WP_270039344.1">
    <property type="nucleotide sequence ID" value="NZ_JAPDOD010000005.1"/>
</dbReference>
<dbReference type="InterPro" id="IPR015424">
    <property type="entry name" value="PyrdxlP-dep_Trfase"/>
</dbReference>
<feature type="domain" description="Aromatic amino acid beta-eliminating lyase/threonine aldolase" evidence="4">
    <location>
        <begin position="4"/>
        <end position="287"/>
    </location>
</feature>
<keyword evidence="6" id="KW-1185">Reference proteome</keyword>
<evidence type="ECO:0000256" key="3">
    <source>
        <dbReference type="ARBA" id="ARBA00022898"/>
    </source>
</evidence>
<organism evidence="5 6">
    <name type="scientific">Solirubrobacter ginsenosidimutans</name>
    <dbReference type="NCBI Taxonomy" id="490573"/>
    <lineage>
        <taxon>Bacteria</taxon>
        <taxon>Bacillati</taxon>
        <taxon>Actinomycetota</taxon>
        <taxon>Thermoleophilia</taxon>
        <taxon>Solirubrobacterales</taxon>
        <taxon>Solirubrobacteraceae</taxon>
        <taxon>Solirubrobacter</taxon>
    </lineage>
</organism>
<dbReference type="AlphaFoldDB" id="A0A9X3MQB7"/>
<comment type="caution">
    <text evidence="5">The sequence shown here is derived from an EMBL/GenBank/DDBJ whole genome shotgun (WGS) entry which is preliminary data.</text>
</comment>
<comment type="similarity">
    <text evidence="2">Belongs to the threonine aldolase family.</text>
</comment>
<name>A0A9X3MQB7_9ACTN</name>